<evidence type="ECO:0000256" key="7">
    <source>
        <dbReference type="SAM" id="Phobius"/>
    </source>
</evidence>
<evidence type="ECO:0000313" key="10">
    <source>
        <dbReference type="Proteomes" id="UP000198864"/>
    </source>
</evidence>
<evidence type="ECO:0000256" key="5">
    <source>
        <dbReference type="ARBA" id="ARBA00022989"/>
    </source>
</evidence>
<keyword evidence="5 7" id="KW-1133">Transmembrane helix</keyword>
<reference evidence="9 10" key="1">
    <citation type="submission" date="2016-06" db="EMBL/GenBank/DDBJ databases">
        <authorList>
            <person name="Kjaerup R.B."/>
            <person name="Dalgaard T.S."/>
            <person name="Juul-Madsen H.R."/>
        </authorList>
    </citation>
    <scope>NUCLEOTIDE SEQUENCE [LARGE SCALE GENOMIC DNA]</scope>
    <source>
        <strain evidence="9 10">DSM 44871</strain>
    </source>
</reference>
<feature type="domain" description="Major facilitator superfamily (MFS) profile" evidence="8">
    <location>
        <begin position="52"/>
        <end position="435"/>
    </location>
</feature>
<sequence length="438" mass="45359">MPLRYTASRQIDMAGQHAVRCHPMRAFRLVTAPRPETEIHAVRVTRSGSTSGAVRVAFAFWITLVGTTVPTPLYPLYELEFGFSSLTVTVVYALYALGVVVGLLVFGRLSDQIGRRPVILIALLLSVAADAVFLAAVDLAMIIVGRILAGLSAALIIGTATAALAELIDPRHPKRAATVSIFANLGGLATGTLLSGIVSDVAPEPLRLPWVIVLVLAVIAIIALRGVPETVRERSPVTVRVQRLHVPATIRGAFIRSAITAGAGFAALGVLTSVSGLFLGMVLHETSHTLAALVVFVAFAGAAFGQLLTRVLSSRAALASACAGLVVGAGLLAFSMWMALLATLLISAAIIGVASGVAVGDGIATITMKTEPQHRAEAVSTFFAILFAMLGVPAVGVGLLIQTIGLRPAGEVFSAVVAVLALVVLLSLVRGARTRPAS</sequence>
<keyword evidence="3" id="KW-1003">Cell membrane</keyword>
<feature type="transmembrane region" description="Helical" evidence="7">
    <location>
        <begin position="83"/>
        <end position="106"/>
    </location>
</feature>
<dbReference type="GO" id="GO:0022857">
    <property type="term" value="F:transmembrane transporter activity"/>
    <property type="evidence" value="ECO:0007669"/>
    <property type="project" value="InterPro"/>
</dbReference>
<feature type="transmembrane region" description="Helical" evidence="7">
    <location>
        <begin position="344"/>
        <end position="366"/>
    </location>
</feature>
<keyword evidence="4 7" id="KW-0812">Transmembrane</keyword>
<name>A0A1C4WDU5_9ACTN</name>
<evidence type="ECO:0000256" key="3">
    <source>
        <dbReference type="ARBA" id="ARBA00022475"/>
    </source>
</evidence>
<evidence type="ECO:0000256" key="2">
    <source>
        <dbReference type="ARBA" id="ARBA00022448"/>
    </source>
</evidence>
<dbReference type="PANTHER" id="PTHR23517">
    <property type="entry name" value="RESISTANCE PROTEIN MDTM, PUTATIVE-RELATED-RELATED"/>
    <property type="match status" value="1"/>
</dbReference>
<feature type="transmembrane region" description="Helical" evidence="7">
    <location>
        <begin position="56"/>
        <end position="77"/>
    </location>
</feature>
<evidence type="ECO:0000313" key="9">
    <source>
        <dbReference type="EMBL" id="SCE94368.1"/>
    </source>
</evidence>
<dbReference type="Pfam" id="PF07690">
    <property type="entry name" value="MFS_1"/>
    <property type="match status" value="1"/>
</dbReference>
<feature type="transmembrane region" description="Helical" evidence="7">
    <location>
        <begin position="118"/>
        <end position="137"/>
    </location>
</feature>
<feature type="transmembrane region" description="Helical" evidence="7">
    <location>
        <begin position="210"/>
        <end position="227"/>
    </location>
</feature>
<feature type="transmembrane region" description="Helical" evidence="7">
    <location>
        <begin position="413"/>
        <end position="432"/>
    </location>
</feature>
<evidence type="ECO:0000256" key="1">
    <source>
        <dbReference type="ARBA" id="ARBA00004651"/>
    </source>
</evidence>
<keyword evidence="6 7" id="KW-0472">Membrane</keyword>
<protein>
    <submittedName>
        <fullName evidence="9">Predicted arabinose efflux permease, MFS family</fullName>
    </submittedName>
</protein>
<dbReference type="PANTHER" id="PTHR23517:SF13">
    <property type="entry name" value="MAJOR FACILITATOR SUPERFAMILY MFS_1"/>
    <property type="match status" value="1"/>
</dbReference>
<dbReference type="Gene3D" id="1.20.1250.20">
    <property type="entry name" value="MFS general substrate transporter like domains"/>
    <property type="match status" value="1"/>
</dbReference>
<dbReference type="InterPro" id="IPR011701">
    <property type="entry name" value="MFS"/>
</dbReference>
<feature type="transmembrane region" description="Helical" evidence="7">
    <location>
        <begin position="289"/>
        <end position="309"/>
    </location>
</feature>
<dbReference type="PROSITE" id="PS50850">
    <property type="entry name" value="MFS"/>
    <property type="match status" value="1"/>
</dbReference>
<proteinExistence type="predicted"/>
<feature type="transmembrane region" description="Helical" evidence="7">
    <location>
        <begin position="258"/>
        <end position="283"/>
    </location>
</feature>
<organism evidence="9 10">
    <name type="scientific">Micromonospora saelicesensis</name>
    <dbReference type="NCBI Taxonomy" id="285676"/>
    <lineage>
        <taxon>Bacteria</taxon>
        <taxon>Bacillati</taxon>
        <taxon>Actinomycetota</taxon>
        <taxon>Actinomycetes</taxon>
        <taxon>Micromonosporales</taxon>
        <taxon>Micromonosporaceae</taxon>
        <taxon>Micromonospora</taxon>
    </lineage>
</organism>
<keyword evidence="2" id="KW-0813">Transport</keyword>
<feature type="transmembrane region" description="Helical" evidence="7">
    <location>
        <begin position="378"/>
        <end position="401"/>
    </location>
</feature>
<dbReference type="GO" id="GO:0005886">
    <property type="term" value="C:plasma membrane"/>
    <property type="evidence" value="ECO:0007669"/>
    <property type="project" value="UniProtKB-SubCell"/>
</dbReference>
<dbReference type="STRING" id="285676.GA0070561_2614"/>
<gene>
    <name evidence="9" type="ORF">GA0070561_2614</name>
</gene>
<feature type="transmembrane region" description="Helical" evidence="7">
    <location>
        <begin position="316"/>
        <end position="338"/>
    </location>
</feature>
<accession>A0A1C4WDU5</accession>
<dbReference type="AlphaFoldDB" id="A0A1C4WDU5"/>
<evidence type="ECO:0000256" key="6">
    <source>
        <dbReference type="ARBA" id="ARBA00023136"/>
    </source>
</evidence>
<dbReference type="InterPro" id="IPR020846">
    <property type="entry name" value="MFS_dom"/>
</dbReference>
<dbReference type="EMBL" id="FMCR01000002">
    <property type="protein sequence ID" value="SCE94368.1"/>
    <property type="molecule type" value="Genomic_DNA"/>
</dbReference>
<dbReference type="InterPro" id="IPR050171">
    <property type="entry name" value="MFS_Transporters"/>
</dbReference>
<comment type="subcellular location">
    <subcellularLocation>
        <location evidence="1">Cell membrane</location>
        <topology evidence="1">Multi-pass membrane protein</topology>
    </subcellularLocation>
</comment>
<dbReference type="Proteomes" id="UP000198864">
    <property type="component" value="Unassembled WGS sequence"/>
</dbReference>
<evidence type="ECO:0000256" key="4">
    <source>
        <dbReference type="ARBA" id="ARBA00022692"/>
    </source>
</evidence>
<dbReference type="InterPro" id="IPR036259">
    <property type="entry name" value="MFS_trans_sf"/>
</dbReference>
<feature type="transmembrane region" description="Helical" evidence="7">
    <location>
        <begin position="177"/>
        <end position="198"/>
    </location>
</feature>
<evidence type="ECO:0000259" key="8">
    <source>
        <dbReference type="PROSITE" id="PS50850"/>
    </source>
</evidence>
<feature type="transmembrane region" description="Helical" evidence="7">
    <location>
        <begin position="143"/>
        <end position="165"/>
    </location>
</feature>
<dbReference type="SUPFAM" id="SSF103473">
    <property type="entry name" value="MFS general substrate transporter"/>
    <property type="match status" value="1"/>
</dbReference>